<evidence type="ECO:0000313" key="5">
    <source>
        <dbReference type="Proteomes" id="UP000034410"/>
    </source>
</evidence>
<dbReference type="Pfam" id="PF00111">
    <property type="entry name" value="Fer2"/>
    <property type="match status" value="1"/>
</dbReference>
<accession>A0A0F7JYS0</accession>
<dbReference type="PRINTS" id="PR00410">
    <property type="entry name" value="PHEHYDRXLASE"/>
</dbReference>
<dbReference type="InterPro" id="IPR001041">
    <property type="entry name" value="2Fe-2S_ferredoxin-type"/>
</dbReference>
<dbReference type="SUPFAM" id="SSF63380">
    <property type="entry name" value="Riboflavin synthase domain-like"/>
    <property type="match status" value="1"/>
</dbReference>
<dbReference type="InterPro" id="IPR012675">
    <property type="entry name" value="Beta-grasp_dom_sf"/>
</dbReference>
<evidence type="ECO:0000256" key="1">
    <source>
        <dbReference type="ARBA" id="ARBA00022630"/>
    </source>
</evidence>
<dbReference type="PROSITE" id="PS00197">
    <property type="entry name" value="2FE2S_FER_1"/>
    <property type="match status" value="1"/>
</dbReference>
<dbReference type="Gene3D" id="3.10.20.30">
    <property type="match status" value="1"/>
</dbReference>
<proteinExistence type="predicted"/>
<dbReference type="SUPFAM" id="SSF54292">
    <property type="entry name" value="2Fe-2S ferredoxin-like"/>
    <property type="match status" value="1"/>
</dbReference>
<sequence length="490" mass="54051">MPQLLSLSRAARLADVTRGELQKRIRKERVKTFEGEIAIEDLLVLYPEINLDEDPVLERVQRIKSEARPKSHYSDGWMPDPQVLMQRLYEFQHILVQTKSALNTSELLLEETIAELREALDKPEAALQTAIRDCIDKLQGAMGRLDRVEDAKARLFAKNALLKIVTAAVRLQPSGHEFFIEGNDSILEAGLKAGLYLDYGCTSGNCGACKCRVVSGAVRKLRQHDYVLSAREQAQGYILACSNTAISDLVIEANEATASEVLPHQVIRALVRKVELESPELAVLHVQTPRTQSLRFKAGQRVRLTTEEGVSDTLYIASCPCDGRNLLFLLFAGIGSPLEDVVFKGDLARQTLVLEGPDGQFLLHEDSKRPVLFVAKGGGLAPVKSLVEQAITIDEAEELSLILVGGNPAGSSLERLCRSWNDALDNFQYRSTEADIPLEVLADQIIQTIEQNNRTEVYIAGPDAWLQGLLKVVGEKGVDSAEWSVESVGC</sequence>
<dbReference type="InterPro" id="IPR036010">
    <property type="entry name" value="2Fe-2S_ferredoxin-like_sf"/>
</dbReference>
<dbReference type="GO" id="GO:0051537">
    <property type="term" value="F:2 iron, 2 sulfur cluster binding"/>
    <property type="evidence" value="ECO:0007669"/>
    <property type="project" value="InterPro"/>
</dbReference>
<dbReference type="PANTHER" id="PTHR43644:SF1">
    <property type="entry name" value="NAD(P)H-FLAVIN REDUCTASE"/>
    <property type="match status" value="1"/>
</dbReference>
<dbReference type="InterPro" id="IPR039261">
    <property type="entry name" value="FNR_nucleotide-bd"/>
</dbReference>
<name>A0A0F7JYS0_9GAMM</name>
<evidence type="ECO:0000313" key="4">
    <source>
        <dbReference type="EMBL" id="AKH20015.1"/>
    </source>
</evidence>
<gene>
    <name evidence="4" type="ORF">AAY24_06225</name>
</gene>
<dbReference type="KEGG" id="seds:AAY24_06225"/>
<evidence type="ECO:0000256" key="2">
    <source>
        <dbReference type="ARBA" id="ARBA00022827"/>
    </source>
</evidence>
<dbReference type="AlphaFoldDB" id="A0A0F7JYS0"/>
<dbReference type="Gene3D" id="2.40.30.10">
    <property type="entry name" value="Translation factors"/>
    <property type="match status" value="1"/>
</dbReference>
<keyword evidence="5" id="KW-1185">Reference proteome</keyword>
<protein>
    <submittedName>
        <fullName evidence="4">CDP-6-deoxy-L-threo-D-glycero-4-hexulose-3-dehydrase reductase</fullName>
    </submittedName>
</protein>
<dbReference type="EMBL" id="CP011412">
    <property type="protein sequence ID" value="AKH20015.1"/>
    <property type="molecule type" value="Genomic_DNA"/>
</dbReference>
<dbReference type="InterPro" id="IPR006058">
    <property type="entry name" value="2Fe2S_fd_BS"/>
</dbReference>
<organism evidence="4 5">
    <name type="scientific">Sedimenticola thiotaurini</name>
    <dbReference type="NCBI Taxonomy" id="1543721"/>
    <lineage>
        <taxon>Bacteria</taxon>
        <taxon>Pseudomonadati</taxon>
        <taxon>Pseudomonadota</taxon>
        <taxon>Gammaproteobacteria</taxon>
        <taxon>Chromatiales</taxon>
        <taxon>Sedimenticolaceae</taxon>
        <taxon>Sedimenticola</taxon>
    </lineage>
</organism>
<keyword evidence="2" id="KW-0274">FAD</keyword>
<dbReference type="InterPro" id="IPR017938">
    <property type="entry name" value="Riboflavin_synthase-like_b-brl"/>
</dbReference>
<dbReference type="Proteomes" id="UP000034410">
    <property type="component" value="Chromosome"/>
</dbReference>
<keyword evidence="1" id="KW-0285">Flavoprotein</keyword>
<dbReference type="PANTHER" id="PTHR43644">
    <property type="entry name" value="NA(+)-TRANSLOCATING NADH-QUINONE REDUCTASE SUBUNIT"/>
    <property type="match status" value="1"/>
</dbReference>
<dbReference type="CDD" id="cd00207">
    <property type="entry name" value="fer2"/>
    <property type="match status" value="1"/>
</dbReference>
<dbReference type="SUPFAM" id="SSF52343">
    <property type="entry name" value="Ferredoxin reductase-like, C-terminal NADP-linked domain"/>
    <property type="match status" value="1"/>
</dbReference>
<reference evidence="4 5" key="1">
    <citation type="journal article" date="2015" name="Genome Announc.">
        <title>Complete Genome Sequence of Sedimenticola thiotaurini Strain SIP-G1, a Polyphosphate- and Polyhydroxyalkanoate-Accumulating Sulfur-Oxidizing Gammaproteobacterium Isolated from Salt Marsh Sediments.</title>
        <authorList>
            <person name="Flood B.E."/>
            <person name="Jones D.S."/>
            <person name="Bailey J.V."/>
        </authorList>
    </citation>
    <scope>NUCLEOTIDE SEQUENCE [LARGE SCALE GENOMIC DNA]</scope>
    <source>
        <strain evidence="4 5">SIP-G1</strain>
    </source>
</reference>
<feature type="domain" description="2Fe-2S ferredoxin-type" evidence="3">
    <location>
        <begin position="167"/>
        <end position="257"/>
    </location>
</feature>
<dbReference type="OrthoDB" id="9806195at2"/>
<dbReference type="PROSITE" id="PS51085">
    <property type="entry name" value="2FE2S_FER_2"/>
    <property type="match status" value="1"/>
</dbReference>
<dbReference type="Gene3D" id="3.40.50.80">
    <property type="entry name" value="Nucleotide-binding domain of ferredoxin-NADP reductase (FNR) module"/>
    <property type="match status" value="1"/>
</dbReference>
<dbReference type="RefSeq" id="WP_046858950.1">
    <property type="nucleotide sequence ID" value="NZ_CP011412.1"/>
</dbReference>
<evidence type="ECO:0000259" key="3">
    <source>
        <dbReference type="PROSITE" id="PS51085"/>
    </source>
</evidence>